<sequence length="202" mass="22426">MSISFKAEKKFSSLLDPRRQFDPAQIESEIRYDPLTQDTARICHFSGVVPQAEDMSALLESTRPHCPFCESQVGRITPKFTDEFLHGFGAQGTMVADGRLVRGEATLFPNLFPYDEISAIAAVSHAHAFDAKAMPSGLIAETIKLARDIFYPRKKKFGRIEDCVWLADLELSACIRWLPIASAYAGGLDAASRKPFGARVER</sequence>
<protein>
    <submittedName>
        <fullName evidence="1">Uncharacterized protein</fullName>
    </submittedName>
</protein>
<dbReference type="Proteomes" id="UP000637423">
    <property type="component" value="Unassembled WGS sequence"/>
</dbReference>
<dbReference type="AlphaFoldDB" id="A0A916XH71"/>
<proteinExistence type="predicted"/>
<dbReference type="EMBL" id="BMED01000002">
    <property type="protein sequence ID" value="GGC73097.1"/>
    <property type="molecule type" value="Genomic_DNA"/>
</dbReference>
<gene>
    <name evidence="1" type="ORF">GCM10011396_20320</name>
</gene>
<reference evidence="1" key="2">
    <citation type="submission" date="2020-09" db="EMBL/GenBank/DDBJ databases">
        <authorList>
            <person name="Sun Q."/>
            <person name="Zhou Y."/>
        </authorList>
    </citation>
    <scope>NUCLEOTIDE SEQUENCE</scope>
    <source>
        <strain evidence="1">CGMCC 1.10998</strain>
    </source>
</reference>
<accession>A0A916XH71</accession>
<organism evidence="1 2">
    <name type="scientific">Undibacterium terreum</name>
    <dbReference type="NCBI Taxonomy" id="1224302"/>
    <lineage>
        <taxon>Bacteria</taxon>
        <taxon>Pseudomonadati</taxon>
        <taxon>Pseudomonadota</taxon>
        <taxon>Betaproteobacteria</taxon>
        <taxon>Burkholderiales</taxon>
        <taxon>Oxalobacteraceae</taxon>
        <taxon>Undibacterium</taxon>
    </lineage>
</organism>
<evidence type="ECO:0000313" key="1">
    <source>
        <dbReference type="EMBL" id="GGC73097.1"/>
    </source>
</evidence>
<keyword evidence="2" id="KW-1185">Reference proteome</keyword>
<evidence type="ECO:0000313" key="2">
    <source>
        <dbReference type="Proteomes" id="UP000637423"/>
    </source>
</evidence>
<reference evidence="1" key="1">
    <citation type="journal article" date="2014" name="Int. J. Syst. Evol. Microbiol.">
        <title>Complete genome sequence of Corynebacterium casei LMG S-19264T (=DSM 44701T), isolated from a smear-ripened cheese.</title>
        <authorList>
            <consortium name="US DOE Joint Genome Institute (JGI-PGF)"/>
            <person name="Walter F."/>
            <person name="Albersmeier A."/>
            <person name="Kalinowski J."/>
            <person name="Ruckert C."/>
        </authorList>
    </citation>
    <scope>NUCLEOTIDE SEQUENCE</scope>
    <source>
        <strain evidence="1">CGMCC 1.10998</strain>
    </source>
</reference>
<dbReference type="RefSeq" id="WP_188565952.1">
    <property type="nucleotide sequence ID" value="NZ_BMED01000002.1"/>
</dbReference>
<name>A0A916XH71_9BURK</name>
<comment type="caution">
    <text evidence="1">The sequence shown here is derived from an EMBL/GenBank/DDBJ whole genome shotgun (WGS) entry which is preliminary data.</text>
</comment>